<evidence type="ECO:0000313" key="5">
    <source>
        <dbReference type="Proteomes" id="UP001318860"/>
    </source>
</evidence>
<dbReference type="PANTHER" id="PTHR46119">
    <property type="entry name" value="OS08G0405700 PROTEIN"/>
    <property type="match status" value="1"/>
</dbReference>
<reference evidence="4 5" key="1">
    <citation type="journal article" date="2021" name="Comput. Struct. Biotechnol. J.">
        <title>De novo genome assembly of the potent medicinal plant Rehmannia glutinosa using nanopore technology.</title>
        <authorList>
            <person name="Ma L."/>
            <person name="Dong C."/>
            <person name="Song C."/>
            <person name="Wang X."/>
            <person name="Zheng X."/>
            <person name="Niu Y."/>
            <person name="Chen S."/>
            <person name="Feng W."/>
        </authorList>
    </citation>
    <scope>NUCLEOTIDE SEQUENCE [LARGE SCALE GENOMIC DNA]</scope>
    <source>
        <strain evidence="4">DH-2019</strain>
    </source>
</reference>
<dbReference type="Pfam" id="PF00403">
    <property type="entry name" value="HMA"/>
    <property type="match status" value="1"/>
</dbReference>
<evidence type="ECO:0000256" key="1">
    <source>
        <dbReference type="ARBA" id="ARBA00004170"/>
    </source>
</evidence>
<proteinExistence type="predicted"/>
<organism evidence="4 5">
    <name type="scientific">Rehmannia glutinosa</name>
    <name type="common">Chinese foxglove</name>
    <dbReference type="NCBI Taxonomy" id="99300"/>
    <lineage>
        <taxon>Eukaryota</taxon>
        <taxon>Viridiplantae</taxon>
        <taxon>Streptophyta</taxon>
        <taxon>Embryophyta</taxon>
        <taxon>Tracheophyta</taxon>
        <taxon>Spermatophyta</taxon>
        <taxon>Magnoliopsida</taxon>
        <taxon>eudicotyledons</taxon>
        <taxon>Gunneridae</taxon>
        <taxon>Pentapetalae</taxon>
        <taxon>asterids</taxon>
        <taxon>lamiids</taxon>
        <taxon>Lamiales</taxon>
        <taxon>Orobanchaceae</taxon>
        <taxon>Rehmannieae</taxon>
        <taxon>Rehmannia</taxon>
    </lineage>
</organism>
<accession>A0ABR0VYE8</accession>
<sequence length="270" mass="29533">MKGIHIFCASQASTAISQITMDKKQPSSPSSSPSSSSSTILFAASPPSTVTIRSSQIPEESSLRPLILRHLSTKPHKNHRNQKKKKKTKKNQKIIIENGDRGSTKTPDDDDENSIKIVSTNSNAFISPPGSTRYLLSERVLFNSLSDLDRPVLKLFPAENSESEAVKTNGSCDEKPPSSVVVLRVSLHCRGCERKMRKHISRMEGVTSFNIDFAAKKVTVTGNITPLEVLSSISKVKNAQLWPPTISSSTPPPLNLTNSDFKNDYNGVST</sequence>
<comment type="subcellular location">
    <subcellularLocation>
        <location evidence="1">Membrane</location>
        <topology evidence="1">Peripheral membrane protein</topology>
    </subcellularLocation>
</comment>
<feature type="compositionally biased region" description="Polar residues" evidence="2">
    <location>
        <begin position="46"/>
        <end position="59"/>
    </location>
</feature>
<dbReference type="EMBL" id="JABTTQ020000342">
    <property type="protein sequence ID" value="KAK6140346.1"/>
    <property type="molecule type" value="Genomic_DNA"/>
</dbReference>
<evidence type="ECO:0000313" key="4">
    <source>
        <dbReference type="EMBL" id="KAK6140346.1"/>
    </source>
</evidence>
<evidence type="ECO:0000259" key="3">
    <source>
        <dbReference type="PROSITE" id="PS50846"/>
    </source>
</evidence>
<feature type="compositionally biased region" description="Basic residues" evidence="2">
    <location>
        <begin position="71"/>
        <end position="92"/>
    </location>
</feature>
<dbReference type="Gene3D" id="3.30.70.100">
    <property type="match status" value="1"/>
</dbReference>
<dbReference type="InterPro" id="IPR044526">
    <property type="entry name" value="NAKR1-3"/>
</dbReference>
<dbReference type="InterPro" id="IPR036163">
    <property type="entry name" value="HMA_dom_sf"/>
</dbReference>
<feature type="domain" description="HMA" evidence="3">
    <location>
        <begin position="178"/>
        <end position="244"/>
    </location>
</feature>
<dbReference type="Proteomes" id="UP001318860">
    <property type="component" value="Unassembled WGS sequence"/>
</dbReference>
<feature type="compositionally biased region" description="Low complexity" evidence="2">
    <location>
        <begin position="26"/>
        <end position="38"/>
    </location>
</feature>
<feature type="region of interest" description="Disordered" evidence="2">
    <location>
        <begin position="244"/>
        <end position="270"/>
    </location>
</feature>
<feature type="compositionally biased region" description="Low complexity" evidence="2">
    <location>
        <begin position="244"/>
        <end position="259"/>
    </location>
</feature>
<dbReference type="InterPro" id="IPR006121">
    <property type="entry name" value="HMA_dom"/>
</dbReference>
<name>A0ABR0VYE8_REHGL</name>
<feature type="region of interest" description="Disordered" evidence="2">
    <location>
        <begin position="19"/>
        <end position="115"/>
    </location>
</feature>
<comment type="caution">
    <text evidence="4">The sequence shown here is derived from an EMBL/GenBank/DDBJ whole genome shotgun (WGS) entry which is preliminary data.</text>
</comment>
<feature type="compositionally biased region" description="Basic and acidic residues" evidence="2">
    <location>
        <begin position="98"/>
        <end position="107"/>
    </location>
</feature>
<gene>
    <name evidence="4" type="ORF">DH2020_025910</name>
</gene>
<dbReference type="SUPFAM" id="SSF55008">
    <property type="entry name" value="HMA, heavy metal-associated domain"/>
    <property type="match status" value="1"/>
</dbReference>
<dbReference type="CDD" id="cd00371">
    <property type="entry name" value="HMA"/>
    <property type="match status" value="1"/>
</dbReference>
<evidence type="ECO:0000256" key="2">
    <source>
        <dbReference type="SAM" id="MobiDB-lite"/>
    </source>
</evidence>
<dbReference type="PROSITE" id="PS50846">
    <property type="entry name" value="HMA_2"/>
    <property type="match status" value="1"/>
</dbReference>
<dbReference type="PANTHER" id="PTHR46119:SF15">
    <property type="entry name" value="PROTEIN SODIUM POTASSIUM ROOT DEFECTIVE 2"/>
    <property type="match status" value="1"/>
</dbReference>
<protein>
    <recommendedName>
        <fullName evidence="3">HMA domain-containing protein</fullName>
    </recommendedName>
</protein>
<keyword evidence="5" id="KW-1185">Reference proteome</keyword>